<keyword evidence="4" id="KW-1185">Reference proteome</keyword>
<evidence type="ECO:0000256" key="1">
    <source>
        <dbReference type="SAM" id="MobiDB-lite"/>
    </source>
</evidence>
<evidence type="ECO:0000313" key="4">
    <source>
        <dbReference type="Proteomes" id="UP000789342"/>
    </source>
</evidence>
<protein>
    <submittedName>
        <fullName evidence="3">12480_t:CDS:1</fullName>
    </submittedName>
</protein>
<organism evidence="3 4">
    <name type="scientific">Acaulospora morrowiae</name>
    <dbReference type="NCBI Taxonomy" id="94023"/>
    <lineage>
        <taxon>Eukaryota</taxon>
        <taxon>Fungi</taxon>
        <taxon>Fungi incertae sedis</taxon>
        <taxon>Mucoromycota</taxon>
        <taxon>Glomeromycotina</taxon>
        <taxon>Glomeromycetes</taxon>
        <taxon>Diversisporales</taxon>
        <taxon>Acaulosporaceae</taxon>
        <taxon>Acaulospora</taxon>
    </lineage>
</organism>
<feature type="domain" description="SAP" evidence="2">
    <location>
        <begin position="3"/>
        <end position="37"/>
    </location>
</feature>
<proteinExistence type="predicted"/>
<dbReference type="InterPro" id="IPR003034">
    <property type="entry name" value="SAP_dom"/>
</dbReference>
<dbReference type="EMBL" id="CAJVPV010000204">
    <property type="protein sequence ID" value="CAG8446642.1"/>
    <property type="molecule type" value="Genomic_DNA"/>
</dbReference>
<accession>A0A9N8V8A3</accession>
<evidence type="ECO:0000313" key="3">
    <source>
        <dbReference type="EMBL" id="CAG8446642.1"/>
    </source>
</evidence>
<dbReference type="PROSITE" id="PS50800">
    <property type="entry name" value="SAP"/>
    <property type="match status" value="1"/>
</dbReference>
<name>A0A9N8V8A3_9GLOM</name>
<gene>
    <name evidence="3" type="ORF">AMORRO_LOCUS652</name>
</gene>
<dbReference type="OrthoDB" id="2446405at2759"/>
<feature type="region of interest" description="Disordered" evidence="1">
    <location>
        <begin position="86"/>
        <end position="117"/>
    </location>
</feature>
<feature type="region of interest" description="Disordered" evidence="1">
    <location>
        <begin position="37"/>
        <end position="71"/>
    </location>
</feature>
<comment type="caution">
    <text evidence="3">The sequence shown here is derived from an EMBL/GenBank/DDBJ whole genome shotgun (WGS) entry which is preliminary data.</text>
</comment>
<feature type="non-terminal residue" evidence="3">
    <location>
        <position position="413"/>
    </location>
</feature>
<dbReference type="AlphaFoldDB" id="A0A9N8V8A3"/>
<feature type="compositionally biased region" description="Basic and acidic residues" evidence="1">
    <location>
        <begin position="86"/>
        <end position="114"/>
    </location>
</feature>
<evidence type="ECO:0000259" key="2">
    <source>
        <dbReference type="PROSITE" id="PS50800"/>
    </source>
</evidence>
<sequence length="413" mass="47330">MTDTNISKTDLENICQALGIVIDGVKVDLIQRLRKHLKGKSHAGSNDTELTRRNEEEGQDTTGLDHLSDTSEIDLNHQARTLRELAHLSRKETEPRNSLDREQSLSLENDRLESKQNSLNKKRLLSNDEDCELTESKILTEFKQLESAVLTMNDKLNTVTAQAHDTKQKVEVNETWQKYKFEKSHDQHEYDALRKIGKELDLAMESRSTMEVMDHINNAREIASNRIFTLRVAEGYGWDIASALPDTQNDWMKGKDLLIEKAKTLVEVKKKSFFGPTIGAKTVTQTLASVTSVKDMDIMRVNTHQTQIKTTTNIELTTHENIPLTKANTIEAITMETMKTGSMIDYIWAQYHIPVTGRLHMRQYVNYWKTKIQPSELIINWLKNGIPLFPKKLLVLANQPDPPHYPLTEEQNI</sequence>
<dbReference type="Proteomes" id="UP000789342">
    <property type="component" value="Unassembled WGS sequence"/>
</dbReference>
<reference evidence="3" key="1">
    <citation type="submission" date="2021-06" db="EMBL/GenBank/DDBJ databases">
        <authorList>
            <person name="Kallberg Y."/>
            <person name="Tangrot J."/>
            <person name="Rosling A."/>
        </authorList>
    </citation>
    <scope>NUCLEOTIDE SEQUENCE</scope>
    <source>
        <strain evidence="3">CL551</strain>
    </source>
</reference>